<evidence type="ECO:0000256" key="8">
    <source>
        <dbReference type="ARBA" id="ARBA00022968"/>
    </source>
</evidence>
<keyword evidence="7" id="KW-0256">Endoplasmic reticulum</keyword>
<protein>
    <recommendedName>
        <fullName evidence="14">Peptide O-xylosyltransferase</fullName>
    </recommendedName>
</protein>
<dbReference type="PANTHER" id="PTHR46025:SF3">
    <property type="entry name" value="XYLOSYLTRANSFERASE OXT"/>
    <property type="match status" value="1"/>
</dbReference>
<evidence type="ECO:0000256" key="3">
    <source>
        <dbReference type="ARBA" id="ARBA00022676"/>
    </source>
</evidence>
<keyword evidence="11" id="KW-0472">Membrane</keyword>
<evidence type="ECO:0000313" key="15">
    <source>
        <dbReference type="EMBL" id="MCX2975730.1"/>
    </source>
</evidence>
<keyword evidence="8" id="KW-0735">Signal-anchor</keyword>
<dbReference type="InterPro" id="IPR003406">
    <property type="entry name" value="Glyco_trans_14"/>
</dbReference>
<keyword evidence="5" id="KW-0812">Transmembrane</keyword>
<evidence type="ECO:0000256" key="2">
    <source>
        <dbReference type="ARBA" id="ARBA00004648"/>
    </source>
</evidence>
<evidence type="ECO:0000256" key="12">
    <source>
        <dbReference type="ARBA" id="ARBA00023157"/>
    </source>
</evidence>
<keyword evidence="13" id="KW-0325">Glycoprotein</keyword>
<proteinExistence type="predicted"/>
<keyword evidence="4" id="KW-0808">Transferase</keyword>
<keyword evidence="12" id="KW-1015">Disulfide bond</keyword>
<comment type="subcellular location">
    <subcellularLocation>
        <location evidence="2">Endoplasmic reticulum membrane</location>
        <topology evidence="2">Single-pass type II membrane protein</topology>
    </subcellularLocation>
    <subcellularLocation>
        <location evidence="1">Golgi apparatus membrane</location>
        <topology evidence="1">Single-pass type II membrane protein</topology>
    </subcellularLocation>
</comment>
<evidence type="ECO:0000256" key="6">
    <source>
        <dbReference type="ARBA" id="ARBA00022723"/>
    </source>
</evidence>
<dbReference type="Proteomes" id="UP001143307">
    <property type="component" value="Unassembled WGS sequence"/>
</dbReference>
<reference evidence="15" key="1">
    <citation type="submission" date="2019-02" db="EMBL/GenBank/DDBJ databases">
        <authorList>
            <person name="Li S.-H."/>
        </authorList>
    </citation>
    <scope>NUCLEOTIDE SEQUENCE</scope>
    <source>
        <strain evidence="15">IMCC8485</strain>
    </source>
</reference>
<dbReference type="Pfam" id="PF02485">
    <property type="entry name" value="Branch"/>
    <property type="match status" value="1"/>
</dbReference>
<keyword evidence="9" id="KW-1133">Transmembrane helix</keyword>
<sequence length="303" mass="35460">MFGRIAVSEPLKNAILITAYKNFDQLVELIRCFDLDEDFNIYIHIDKRKRPDKVVTQKIESFSNVRLVSFKYSVNWGGLNYLKSYLHLSSEALKDQKNTYFHLITAQDFPASPISEFRKLLDCSEQKDYMINQRIPNKNWKGGGMERIEYFHFYDTFDVKEGGEKWISRLVKIQKSVRLRRAFPKKNPALYGGSTYWTLTRPTLQFVVNQANGDSRLIRRMKHTFCPEEMYFQTVIMNSKYAANVENSNLRYIDWSSGRGGYPAVLDSRDFEEIVSSKSLFARKLDSPTSNSLKLMLKDRLNK</sequence>
<evidence type="ECO:0000256" key="9">
    <source>
        <dbReference type="ARBA" id="ARBA00022989"/>
    </source>
</evidence>
<keyword evidence="10" id="KW-0333">Golgi apparatus</keyword>
<evidence type="ECO:0000256" key="13">
    <source>
        <dbReference type="ARBA" id="ARBA00023180"/>
    </source>
</evidence>
<evidence type="ECO:0000256" key="7">
    <source>
        <dbReference type="ARBA" id="ARBA00022824"/>
    </source>
</evidence>
<keyword evidence="6" id="KW-0479">Metal-binding</keyword>
<evidence type="ECO:0000256" key="1">
    <source>
        <dbReference type="ARBA" id="ARBA00004323"/>
    </source>
</evidence>
<dbReference type="EMBL" id="SHNP01000016">
    <property type="protein sequence ID" value="MCX2975730.1"/>
    <property type="molecule type" value="Genomic_DNA"/>
</dbReference>
<dbReference type="PANTHER" id="PTHR46025">
    <property type="entry name" value="XYLOSYLTRANSFERASE OXT"/>
    <property type="match status" value="1"/>
</dbReference>
<accession>A0ABT3T0E6</accession>
<comment type="caution">
    <text evidence="15">The sequence shown here is derived from an EMBL/GenBank/DDBJ whole genome shotgun (WGS) entry which is preliminary data.</text>
</comment>
<evidence type="ECO:0000256" key="4">
    <source>
        <dbReference type="ARBA" id="ARBA00022679"/>
    </source>
</evidence>
<evidence type="ECO:0000256" key="5">
    <source>
        <dbReference type="ARBA" id="ARBA00022692"/>
    </source>
</evidence>
<dbReference type="InterPro" id="IPR043538">
    <property type="entry name" value="XYLT"/>
</dbReference>
<evidence type="ECO:0000256" key="11">
    <source>
        <dbReference type="ARBA" id="ARBA00023136"/>
    </source>
</evidence>
<keyword evidence="3" id="KW-0328">Glycosyltransferase</keyword>
<evidence type="ECO:0000313" key="16">
    <source>
        <dbReference type="Proteomes" id="UP001143307"/>
    </source>
</evidence>
<gene>
    <name evidence="15" type="ORF">EYC87_19365</name>
</gene>
<evidence type="ECO:0000256" key="14">
    <source>
        <dbReference type="ARBA" id="ARBA00042865"/>
    </source>
</evidence>
<keyword evidence="16" id="KW-1185">Reference proteome</keyword>
<name>A0ABT3T0E6_9GAMM</name>
<evidence type="ECO:0000256" key="10">
    <source>
        <dbReference type="ARBA" id="ARBA00023034"/>
    </source>
</evidence>
<organism evidence="15 16">
    <name type="scientific">Candidatus Seongchinamella marina</name>
    <dbReference type="NCBI Taxonomy" id="2518990"/>
    <lineage>
        <taxon>Bacteria</taxon>
        <taxon>Pseudomonadati</taxon>
        <taxon>Pseudomonadota</taxon>
        <taxon>Gammaproteobacteria</taxon>
        <taxon>Cellvibrionales</taxon>
        <taxon>Halieaceae</taxon>
        <taxon>Seongchinamella</taxon>
    </lineage>
</organism>